<dbReference type="Proteomes" id="UP000545286">
    <property type="component" value="Unassembled WGS sequence"/>
</dbReference>
<reference evidence="1 2" key="1">
    <citation type="submission" date="2020-08" db="EMBL/GenBank/DDBJ databases">
        <title>Sequencing the genomes of 1000 actinobacteria strains.</title>
        <authorList>
            <person name="Klenk H.-P."/>
        </authorList>
    </citation>
    <scope>NUCLEOTIDE SEQUENCE [LARGE SCALE GENOMIC DNA]</scope>
    <source>
        <strain evidence="1 2">DSM 20419</strain>
    </source>
</reference>
<accession>A0A7W4USG2</accession>
<sequence length="33" mass="4012">MEHFTHVLVFEQQFANVCGEFRIRHEFPFDGDE</sequence>
<dbReference type="AlphaFoldDB" id="A0A7W4USG2"/>
<evidence type="ECO:0000313" key="2">
    <source>
        <dbReference type="Proteomes" id="UP000545286"/>
    </source>
</evidence>
<protein>
    <submittedName>
        <fullName evidence="1">Uncharacterized protein</fullName>
    </submittedName>
</protein>
<comment type="caution">
    <text evidence="1">The sequence shown here is derived from an EMBL/GenBank/DDBJ whole genome shotgun (WGS) entry which is preliminary data.</text>
</comment>
<dbReference type="EMBL" id="JACHWJ010000005">
    <property type="protein sequence ID" value="MBB2959249.1"/>
    <property type="molecule type" value="Genomic_DNA"/>
</dbReference>
<organism evidence="1 2">
    <name type="scientific">Pseudoclavibacter helvolus</name>
    <dbReference type="NCBI Taxonomy" id="255205"/>
    <lineage>
        <taxon>Bacteria</taxon>
        <taxon>Bacillati</taxon>
        <taxon>Actinomycetota</taxon>
        <taxon>Actinomycetes</taxon>
        <taxon>Micrococcales</taxon>
        <taxon>Microbacteriaceae</taxon>
        <taxon>Pseudoclavibacter</taxon>
    </lineage>
</organism>
<proteinExistence type="predicted"/>
<name>A0A7W4USG2_9MICO</name>
<gene>
    <name evidence="1" type="ORF">FHX72_003401</name>
</gene>
<keyword evidence="2" id="KW-1185">Reference proteome</keyword>
<evidence type="ECO:0000313" key="1">
    <source>
        <dbReference type="EMBL" id="MBB2959249.1"/>
    </source>
</evidence>